<dbReference type="EMBL" id="JAGEMK010000007">
    <property type="protein sequence ID" value="MBO1752765.1"/>
    <property type="molecule type" value="Genomic_DNA"/>
</dbReference>
<dbReference type="AlphaFoldDB" id="A0A939LTL4"/>
<accession>A0A939LTL4</accession>
<keyword evidence="2" id="KW-1185">Reference proteome</keyword>
<protein>
    <submittedName>
        <fullName evidence="1">Uncharacterized protein</fullName>
    </submittedName>
</protein>
<reference evidence="1" key="1">
    <citation type="submission" date="2021-03" db="EMBL/GenBank/DDBJ databases">
        <title>Actinotalea soli sp. nov., isolated from soil.</title>
        <authorList>
            <person name="Ping W."/>
            <person name="Zhang J."/>
        </authorList>
    </citation>
    <scope>NUCLEOTIDE SEQUENCE</scope>
    <source>
        <strain evidence="1">BY-33</strain>
    </source>
</reference>
<name>A0A939LTL4_9CELL</name>
<gene>
    <name evidence="1" type="ORF">J4G33_13210</name>
</gene>
<evidence type="ECO:0000313" key="2">
    <source>
        <dbReference type="Proteomes" id="UP000664209"/>
    </source>
</evidence>
<dbReference type="Proteomes" id="UP000664209">
    <property type="component" value="Unassembled WGS sequence"/>
</dbReference>
<proteinExistence type="predicted"/>
<organism evidence="1 2">
    <name type="scientific">Actinotalea soli</name>
    <dbReference type="NCBI Taxonomy" id="2819234"/>
    <lineage>
        <taxon>Bacteria</taxon>
        <taxon>Bacillati</taxon>
        <taxon>Actinomycetota</taxon>
        <taxon>Actinomycetes</taxon>
        <taxon>Micrococcales</taxon>
        <taxon>Cellulomonadaceae</taxon>
        <taxon>Actinotalea</taxon>
    </lineage>
</organism>
<evidence type="ECO:0000313" key="1">
    <source>
        <dbReference type="EMBL" id="MBO1752765.1"/>
    </source>
</evidence>
<dbReference type="RefSeq" id="WP_208056439.1">
    <property type="nucleotide sequence ID" value="NZ_JAGEMK010000007.1"/>
</dbReference>
<sequence length="127" mass="14445">MSDFRAQRMPSPDGQGIAKSRWERAWSAYTKAVRPLTDPLVEPLRPLMMPIARGATFDLVGFWFVWHTAGGFEGIQSQLGMSRSAIYRRISAFRRVFGEHPDVYRFPGVTIDLEQAIQETASDTREP</sequence>
<comment type="caution">
    <text evidence="1">The sequence shown here is derived from an EMBL/GenBank/DDBJ whole genome shotgun (WGS) entry which is preliminary data.</text>
</comment>